<dbReference type="InterPro" id="IPR018060">
    <property type="entry name" value="HTH_AraC"/>
</dbReference>
<keyword evidence="2" id="KW-0805">Transcription regulation</keyword>
<dbReference type="InterPro" id="IPR009057">
    <property type="entry name" value="Homeodomain-like_sf"/>
</dbReference>
<evidence type="ECO:0000256" key="1">
    <source>
        <dbReference type="ARBA" id="ARBA00022491"/>
    </source>
</evidence>
<dbReference type="PROSITE" id="PS00041">
    <property type="entry name" value="HTH_ARAC_FAMILY_1"/>
    <property type="match status" value="1"/>
</dbReference>
<dbReference type="GO" id="GO:0003700">
    <property type="term" value="F:DNA-binding transcription factor activity"/>
    <property type="evidence" value="ECO:0007669"/>
    <property type="project" value="InterPro"/>
</dbReference>
<dbReference type="SMART" id="SM00342">
    <property type="entry name" value="HTH_ARAC"/>
    <property type="match status" value="1"/>
</dbReference>
<dbReference type="RefSeq" id="WP_221470609.1">
    <property type="nucleotide sequence ID" value="NZ_JACHMN010000003.1"/>
</dbReference>
<dbReference type="PROSITE" id="PS01124">
    <property type="entry name" value="HTH_ARAC_FAMILY_2"/>
    <property type="match status" value="1"/>
</dbReference>
<dbReference type="Pfam" id="PF12833">
    <property type="entry name" value="HTH_18"/>
    <property type="match status" value="1"/>
</dbReference>
<dbReference type="InterPro" id="IPR018062">
    <property type="entry name" value="HTH_AraC-typ_CS"/>
</dbReference>
<evidence type="ECO:0000259" key="7">
    <source>
        <dbReference type="PROSITE" id="PS01124"/>
    </source>
</evidence>
<dbReference type="InterPro" id="IPR011051">
    <property type="entry name" value="RmlC_Cupin_sf"/>
</dbReference>
<evidence type="ECO:0000256" key="2">
    <source>
        <dbReference type="ARBA" id="ARBA00023015"/>
    </source>
</evidence>
<accession>A0A841BX42</accession>
<proteinExistence type="predicted"/>
<dbReference type="PANTHER" id="PTHR11019:SF199">
    <property type="entry name" value="HTH-TYPE TRANSCRIPTIONAL REGULATOR NIMR"/>
    <property type="match status" value="1"/>
</dbReference>
<dbReference type="Proteomes" id="UP000587527">
    <property type="component" value="Unassembled WGS sequence"/>
</dbReference>
<feature type="domain" description="HTH araC/xylS-type" evidence="7">
    <location>
        <begin position="155"/>
        <end position="252"/>
    </location>
</feature>
<dbReference type="SUPFAM" id="SSF51182">
    <property type="entry name" value="RmlC-like cupins"/>
    <property type="match status" value="1"/>
</dbReference>
<dbReference type="AlphaFoldDB" id="A0A841BX42"/>
<evidence type="ECO:0000256" key="5">
    <source>
        <dbReference type="ARBA" id="ARBA00074140"/>
    </source>
</evidence>
<name>A0A841BX42_9ACTN</name>
<sequence>MHAAANRYPATATPILTVYHGEMGSSAQVDAHSHSEPILMSSSTATLAVLSRARDWLVPPGYGLWIPGGVEHAASALRAGEVSMIMFAPDRCPIAWTEPTGVPVGRLLRELVAHLGRVGADHPSRPHAEALVFDLLTPLPAHHIQVSMPTDPRVKAVAERLIADPADQRELAAWADHVHTSVRTLSRLFLSETGLSFARWRTRVRVRAAVQMLANGTTVDAVARAVGYRKTSAFIAAFRRATGHTPGTYTHAGTAPDLP</sequence>
<evidence type="ECO:0000256" key="3">
    <source>
        <dbReference type="ARBA" id="ARBA00023125"/>
    </source>
</evidence>
<dbReference type="GO" id="GO:0043565">
    <property type="term" value="F:sequence-specific DNA binding"/>
    <property type="evidence" value="ECO:0007669"/>
    <property type="project" value="InterPro"/>
</dbReference>
<protein>
    <recommendedName>
        <fullName evidence="5">HTH-type transcriptional regulator RipA</fullName>
    </recommendedName>
    <alternativeName>
        <fullName evidence="6">Repressor of iron proteins A</fullName>
    </alternativeName>
</protein>
<organism evidence="8 9">
    <name type="scientific">Allocatelliglobosispora scoriae</name>
    <dbReference type="NCBI Taxonomy" id="643052"/>
    <lineage>
        <taxon>Bacteria</taxon>
        <taxon>Bacillati</taxon>
        <taxon>Actinomycetota</taxon>
        <taxon>Actinomycetes</taxon>
        <taxon>Micromonosporales</taxon>
        <taxon>Micromonosporaceae</taxon>
        <taxon>Allocatelliglobosispora</taxon>
    </lineage>
</organism>
<comment type="caution">
    <text evidence="8">The sequence shown here is derived from an EMBL/GenBank/DDBJ whole genome shotgun (WGS) entry which is preliminary data.</text>
</comment>
<dbReference type="FunFam" id="1.10.10.60:FF:000132">
    <property type="entry name" value="AraC family transcriptional regulator"/>
    <property type="match status" value="1"/>
</dbReference>
<keyword evidence="4" id="KW-0804">Transcription</keyword>
<evidence type="ECO:0000313" key="9">
    <source>
        <dbReference type="Proteomes" id="UP000587527"/>
    </source>
</evidence>
<evidence type="ECO:0000256" key="4">
    <source>
        <dbReference type="ARBA" id="ARBA00023163"/>
    </source>
</evidence>
<dbReference type="Gene3D" id="1.10.10.60">
    <property type="entry name" value="Homeodomain-like"/>
    <property type="match status" value="1"/>
</dbReference>
<reference evidence="8 9" key="1">
    <citation type="submission" date="2020-08" db="EMBL/GenBank/DDBJ databases">
        <title>Sequencing the genomes of 1000 actinobacteria strains.</title>
        <authorList>
            <person name="Klenk H.-P."/>
        </authorList>
    </citation>
    <scope>NUCLEOTIDE SEQUENCE [LARGE SCALE GENOMIC DNA]</scope>
    <source>
        <strain evidence="8 9">DSM 45362</strain>
    </source>
</reference>
<keyword evidence="3 8" id="KW-0238">DNA-binding</keyword>
<dbReference type="PANTHER" id="PTHR11019">
    <property type="entry name" value="HTH-TYPE TRANSCRIPTIONAL REGULATOR NIMR"/>
    <property type="match status" value="1"/>
</dbReference>
<keyword evidence="1" id="KW-0678">Repressor</keyword>
<keyword evidence="9" id="KW-1185">Reference proteome</keyword>
<dbReference type="EMBL" id="JACHMN010000003">
    <property type="protein sequence ID" value="MBB5873707.1"/>
    <property type="molecule type" value="Genomic_DNA"/>
</dbReference>
<evidence type="ECO:0000256" key="6">
    <source>
        <dbReference type="ARBA" id="ARBA00079449"/>
    </source>
</evidence>
<gene>
    <name evidence="8" type="ORF">F4553_007141</name>
</gene>
<evidence type="ECO:0000313" key="8">
    <source>
        <dbReference type="EMBL" id="MBB5873707.1"/>
    </source>
</evidence>
<dbReference type="SUPFAM" id="SSF46689">
    <property type="entry name" value="Homeodomain-like"/>
    <property type="match status" value="2"/>
</dbReference>